<keyword evidence="4" id="KW-1185">Reference proteome</keyword>
<keyword evidence="1" id="KW-0472">Membrane</keyword>
<keyword evidence="2" id="KW-0732">Signal</keyword>
<gene>
    <name evidence="3" type="ORF">FRACYDRAFT_240934</name>
</gene>
<dbReference type="OrthoDB" id="10505929at2759"/>
<proteinExistence type="predicted"/>
<evidence type="ECO:0000256" key="1">
    <source>
        <dbReference type="SAM" id="Phobius"/>
    </source>
</evidence>
<protein>
    <submittedName>
        <fullName evidence="3">Uncharacterized protein</fullName>
    </submittedName>
</protein>
<sequence length="239" mass="24874">MNTKCSSFLVVVVATAVALASTSSGVEAAAYSSGTVECLPESSTDICVGEAFFTSPSPAVACNDPTDPNNCTTLYLGGYTWKYEFVQGLENGTDIYDLDPDVAAKAKTGLVVTVTIDDDSACSIDVGNNETCNACSDANCGENATAISFDCTNVPKGRASTSCEPLEKIFYPLLLDDTTDSMLKEDSDETSVIDGIDVGANTLSSTSSSSSSTLFSSVAMSVVGFGTFLLLLEVVNFFL</sequence>
<dbReference type="EMBL" id="KV784360">
    <property type="protein sequence ID" value="OEU14394.1"/>
    <property type="molecule type" value="Genomic_DNA"/>
</dbReference>
<name>A0A1E7F8D4_9STRA</name>
<evidence type="ECO:0000256" key="2">
    <source>
        <dbReference type="SAM" id="SignalP"/>
    </source>
</evidence>
<evidence type="ECO:0000313" key="3">
    <source>
        <dbReference type="EMBL" id="OEU14394.1"/>
    </source>
</evidence>
<organism evidence="3 4">
    <name type="scientific">Fragilariopsis cylindrus CCMP1102</name>
    <dbReference type="NCBI Taxonomy" id="635003"/>
    <lineage>
        <taxon>Eukaryota</taxon>
        <taxon>Sar</taxon>
        <taxon>Stramenopiles</taxon>
        <taxon>Ochrophyta</taxon>
        <taxon>Bacillariophyta</taxon>
        <taxon>Bacillariophyceae</taxon>
        <taxon>Bacillariophycidae</taxon>
        <taxon>Bacillariales</taxon>
        <taxon>Bacillariaceae</taxon>
        <taxon>Fragilariopsis</taxon>
    </lineage>
</organism>
<accession>A0A1E7F8D4</accession>
<keyword evidence="1" id="KW-1133">Transmembrane helix</keyword>
<evidence type="ECO:0000313" key="4">
    <source>
        <dbReference type="Proteomes" id="UP000095751"/>
    </source>
</evidence>
<feature type="chain" id="PRO_5009192794" evidence="2">
    <location>
        <begin position="29"/>
        <end position="239"/>
    </location>
</feature>
<reference evidence="3 4" key="1">
    <citation type="submission" date="2016-09" db="EMBL/GenBank/DDBJ databases">
        <title>Extensive genetic diversity and differential bi-allelic expression allows diatom success in the polar Southern Ocean.</title>
        <authorList>
            <consortium name="DOE Joint Genome Institute"/>
            <person name="Mock T."/>
            <person name="Otillar R.P."/>
            <person name="Strauss J."/>
            <person name="Dupont C."/>
            <person name="Frickenhaus S."/>
            <person name="Maumus F."/>
            <person name="Mcmullan M."/>
            <person name="Sanges R."/>
            <person name="Schmutz J."/>
            <person name="Toseland A."/>
            <person name="Valas R."/>
            <person name="Veluchamy A."/>
            <person name="Ward B.J."/>
            <person name="Allen A."/>
            <person name="Barry K."/>
            <person name="Falciatore A."/>
            <person name="Ferrante M."/>
            <person name="Fortunato A.E."/>
            <person name="Gloeckner G."/>
            <person name="Gruber A."/>
            <person name="Hipkin R."/>
            <person name="Janech M."/>
            <person name="Kroth P."/>
            <person name="Leese F."/>
            <person name="Lindquist E."/>
            <person name="Lyon B.R."/>
            <person name="Martin J."/>
            <person name="Mayer C."/>
            <person name="Parker M."/>
            <person name="Quesneville H."/>
            <person name="Raymond J."/>
            <person name="Uhlig C."/>
            <person name="Valentin K.U."/>
            <person name="Worden A.Z."/>
            <person name="Armbrust E.V."/>
            <person name="Bowler C."/>
            <person name="Green B."/>
            <person name="Moulton V."/>
            <person name="Van Oosterhout C."/>
            <person name="Grigoriev I."/>
        </authorList>
    </citation>
    <scope>NUCLEOTIDE SEQUENCE [LARGE SCALE GENOMIC DNA]</scope>
    <source>
        <strain evidence="3 4">CCMP1102</strain>
    </source>
</reference>
<dbReference type="InParanoid" id="A0A1E7F8D4"/>
<keyword evidence="1" id="KW-0812">Transmembrane</keyword>
<dbReference type="Proteomes" id="UP000095751">
    <property type="component" value="Unassembled WGS sequence"/>
</dbReference>
<feature type="transmembrane region" description="Helical" evidence="1">
    <location>
        <begin position="214"/>
        <end position="238"/>
    </location>
</feature>
<dbReference type="KEGG" id="fcy:FRACYDRAFT_240934"/>
<dbReference type="AlphaFoldDB" id="A0A1E7F8D4"/>
<feature type="signal peptide" evidence="2">
    <location>
        <begin position="1"/>
        <end position="28"/>
    </location>
</feature>